<accession>C5CHV5</accession>
<dbReference type="PROSITE" id="PS50893">
    <property type="entry name" value="ABC_TRANSPORTER_2"/>
    <property type="match status" value="1"/>
</dbReference>
<dbReference type="SUPFAM" id="SSF52540">
    <property type="entry name" value="P-loop containing nucleoside triphosphate hydrolases"/>
    <property type="match status" value="1"/>
</dbReference>
<dbReference type="InterPro" id="IPR003593">
    <property type="entry name" value="AAA+_ATPase"/>
</dbReference>
<dbReference type="PANTHER" id="PTHR24220:SF692">
    <property type="entry name" value="ABC TRANSPORTER DOMAIN-CONTAINING PROTEIN"/>
    <property type="match status" value="1"/>
</dbReference>
<dbReference type="SMART" id="SM00382">
    <property type="entry name" value="AAA"/>
    <property type="match status" value="1"/>
</dbReference>
<proteinExistence type="predicted"/>
<evidence type="ECO:0000256" key="1">
    <source>
        <dbReference type="ARBA" id="ARBA00022741"/>
    </source>
</evidence>
<protein>
    <submittedName>
        <fullName evidence="4">ABC transporter related</fullName>
    </submittedName>
</protein>
<dbReference type="Proteomes" id="UP000002382">
    <property type="component" value="Chromosome"/>
</dbReference>
<dbReference type="InterPro" id="IPR027417">
    <property type="entry name" value="P-loop_NTPase"/>
</dbReference>
<reference evidence="4 5" key="2">
    <citation type="journal article" date="2011" name="J. Bacteriol.">
        <title>Genome Sequence of Kosmotoga olearia Strain TBF 19.5.1, a Thermophilic Bacterium with a Wide Growth Temperature Range, Isolated from the Troll B Oil Platform in the North Sea.</title>
        <authorList>
            <person name="Swithers K.S."/>
            <person name="Dipippo J.L."/>
            <person name="Bruce D.C."/>
            <person name="Detter C."/>
            <person name="Tapia R."/>
            <person name="Han S."/>
            <person name="Goodwin L.A."/>
            <person name="Han J."/>
            <person name="Woyke T."/>
            <person name="Pitluck S."/>
            <person name="Pennacchio L."/>
            <person name="Nolan M."/>
            <person name="Mikhailova N."/>
            <person name="Land M.L."/>
            <person name="Nesbo C.L."/>
            <person name="Gogarten J.P."/>
            <person name="Noll K.M."/>
        </authorList>
    </citation>
    <scope>NUCLEOTIDE SEQUENCE [LARGE SCALE GENOMIC DNA]</scope>
    <source>
        <strain evidence="5">ATCC BAA-1733 / DSM 21960 / TBF 19.5.1</strain>
    </source>
</reference>
<dbReference type="eggNOG" id="COG1101">
    <property type="taxonomic scope" value="Bacteria"/>
</dbReference>
<dbReference type="GO" id="GO:0005524">
    <property type="term" value="F:ATP binding"/>
    <property type="evidence" value="ECO:0007669"/>
    <property type="project" value="UniProtKB-KW"/>
</dbReference>
<evidence type="ECO:0000256" key="2">
    <source>
        <dbReference type="ARBA" id="ARBA00022840"/>
    </source>
</evidence>
<dbReference type="AlphaFoldDB" id="C5CHV5"/>
<dbReference type="GO" id="GO:0022857">
    <property type="term" value="F:transmembrane transporter activity"/>
    <property type="evidence" value="ECO:0007669"/>
    <property type="project" value="TreeGrafter"/>
</dbReference>
<feature type="domain" description="ABC transporter" evidence="3">
    <location>
        <begin position="4"/>
        <end position="242"/>
    </location>
</feature>
<sequence length="249" mass="26832">MISVKNVEVVYNRGTLDEKTALKGVSMKILPGEFVIIVGSNGAGKSTLLKVITGEIKPLRGSCEIMGSPVRANQIFRKASIVCQDPNTGVFPNLTIEENLILARRKGSRGLTFGRIDKKSIELLKSTKLGLESDLKRKASKLSGGQKQALALVMAVSSDPELLLLDEHTAALDPRSTETIMELTERINKELGTTVVMITHDMAIAENYGERVIVMEDGKVSAIIDKTTRKVAASELKAMIGTAALLAAD</sequence>
<dbReference type="InterPro" id="IPR003439">
    <property type="entry name" value="ABC_transporter-like_ATP-bd"/>
</dbReference>
<gene>
    <name evidence="4" type="ordered locus">Kole_0082</name>
</gene>
<name>C5CHV5_KOSOT</name>
<keyword evidence="2" id="KW-0067">ATP-binding</keyword>
<dbReference type="Gene3D" id="3.40.50.300">
    <property type="entry name" value="P-loop containing nucleotide triphosphate hydrolases"/>
    <property type="match status" value="1"/>
</dbReference>
<dbReference type="STRING" id="521045.Kole_0082"/>
<dbReference type="KEGG" id="kol:Kole_0082"/>
<keyword evidence="1" id="KW-0547">Nucleotide-binding</keyword>
<dbReference type="HOGENOM" id="CLU_000604_1_22_0"/>
<keyword evidence="5" id="KW-1185">Reference proteome</keyword>
<dbReference type="PROSITE" id="PS00211">
    <property type="entry name" value="ABC_TRANSPORTER_1"/>
    <property type="match status" value="1"/>
</dbReference>
<evidence type="ECO:0000259" key="3">
    <source>
        <dbReference type="PROSITE" id="PS50893"/>
    </source>
</evidence>
<evidence type="ECO:0000313" key="4">
    <source>
        <dbReference type="EMBL" id="ACR78810.1"/>
    </source>
</evidence>
<dbReference type="InterPro" id="IPR015854">
    <property type="entry name" value="ABC_transpr_LolD-like"/>
</dbReference>
<dbReference type="GO" id="GO:0016887">
    <property type="term" value="F:ATP hydrolysis activity"/>
    <property type="evidence" value="ECO:0007669"/>
    <property type="project" value="InterPro"/>
</dbReference>
<reference evidence="4 5" key="1">
    <citation type="submission" date="2009-06" db="EMBL/GenBank/DDBJ databases">
        <title>Complete sequence of Thermotogales bacterium TBF 19.5.1.</title>
        <authorList>
            <consortium name="US DOE Joint Genome Institute"/>
            <person name="Lucas S."/>
            <person name="Copeland A."/>
            <person name="Lapidus A."/>
            <person name="Glavina del Rio T."/>
            <person name="Tice H."/>
            <person name="Bruce D."/>
            <person name="Goodwin L."/>
            <person name="Pitluck S."/>
            <person name="Chertkov O."/>
            <person name="Brettin T."/>
            <person name="Detter J.C."/>
            <person name="Han C."/>
            <person name="Schmutz J."/>
            <person name="Larimer F."/>
            <person name="Land M."/>
            <person name="Hauser L."/>
            <person name="Kyrpides N."/>
            <person name="Ovchinnikova G."/>
            <person name="Noll K."/>
        </authorList>
    </citation>
    <scope>NUCLEOTIDE SEQUENCE [LARGE SCALE GENOMIC DNA]</scope>
    <source>
        <strain evidence="5">ATCC BAA-1733 / DSM 21960 / TBF 19.5.1</strain>
    </source>
</reference>
<dbReference type="GO" id="GO:0005886">
    <property type="term" value="C:plasma membrane"/>
    <property type="evidence" value="ECO:0007669"/>
    <property type="project" value="TreeGrafter"/>
</dbReference>
<dbReference type="OrthoDB" id="9776369at2"/>
<dbReference type="PANTHER" id="PTHR24220">
    <property type="entry name" value="IMPORT ATP-BINDING PROTEIN"/>
    <property type="match status" value="1"/>
</dbReference>
<organism evidence="4 5">
    <name type="scientific">Kosmotoga olearia (strain ATCC BAA-1733 / DSM 21960 / TBF 19.5.1)</name>
    <dbReference type="NCBI Taxonomy" id="521045"/>
    <lineage>
        <taxon>Bacteria</taxon>
        <taxon>Thermotogati</taxon>
        <taxon>Thermotogota</taxon>
        <taxon>Thermotogae</taxon>
        <taxon>Kosmotogales</taxon>
        <taxon>Kosmotogaceae</taxon>
        <taxon>Kosmotoga</taxon>
    </lineage>
</organism>
<dbReference type="EMBL" id="CP001634">
    <property type="protein sequence ID" value="ACR78810.1"/>
    <property type="molecule type" value="Genomic_DNA"/>
</dbReference>
<dbReference type="RefSeq" id="WP_012744598.1">
    <property type="nucleotide sequence ID" value="NC_012785.1"/>
</dbReference>
<dbReference type="InterPro" id="IPR017871">
    <property type="entry name" value="ABC_transporter-like_CS"/>
</dbReference>
<dbReference type="Pfam" id="PF00005">
    <property type="entry name" value="ABC_tran"/>
    <property type="match status" value="1"/>
</dbReference>
<evidence type="ECO:0000313" key="5">
    <source>
        <dbReference type="Proteomes" id="UP000002382"/>
    </source>
</evidence>